<dbReference type="OrthoDB" id="6400666at2"/>
<feature type="signal peptide" evidence="1">
    <location>
        <begin position="1"/>
        <end position="18"/>
    </location>
</feature>
<proteinExistence type="predicted"/>
<reference evidence="2 3" key="1">
    <citation type="submission" date="2006-03" db="EMBL/GenBank/DDBJ databases">
        <authorList>
            <person name="Bartlett D.H."/>
            <person name="Valle G."/>
            <person name="Lauro F.M."/>
            <person name="Vezzi A."/>
            <person name="Simonato F."/>
            <person name="Eloe E."/>
            <person name="Vitulo N."/>
            <person name="Stratton T.K."/>
            <person name="D'angelo M."/>
            <person name="Ferriera S."/>
            <person name="Johnson J."/>
            <person name="Kravitz S."/>
            <person name="Beeson K."/>
            <person name="Sutton G."/>
            <person name="Rogers Y."/>
            <person name="Friedman R."/>
            <person name="Frazier M."/>
            <person name="Venter J.C."/>
        </authorList>
    </citation>
    <scope>NUCLEOTIDE SEQUENCE [LARGE SCALE GENOMIC DNA]</scope>
    <source>
        <strain evidence="2 3">3TCK</strain>
    </source>
</reference>
<dbReference type="RefSeq" id="WP_006230329.1">
    <property type="nucleotide sequence ID" value="NZ_CH724134.1"/>
</dbReference>
<protein>
    <recommendedName>
        <fullName evidence="4">Outer membrane protein beta-barrel domain-containing protein</fullName>
    </recommendedName>
</protein>
<name>Q1Z3D1_9GAMM</name>
<dbReference type="AlphaFoldDB" id="Q1Z3D1"/>
<accession>Q1Z3D1</accession>
<gene>
    <name evidence="2" type="ORF">P3TCK_11534</name>
</gene>
<dbReference type="EMBL" id="AAPH01000014">
    <property type="protein sequence ID" value="EAS43075.1"/>
    <property type="molecule type" value="Genomic_DNA"/>
</dbReference>
<feature type="chain" id="PRO_5004198587" description="Outer membrane protein beta-barrel domain-containing protein" evidence="1">
    <location>
        <begin position="19"/>
        <end position="245"/>
    </location>
</feature>
<evidence type="ECO:0000313" key="2">
    <source>
        <dbReference type="EMBL" id="EAS43075.1"/>
    </source>
</evidence>
<evidence type="ECO:0000256" key="1">
    <source>
        <dbReference type="SAM" id="SignalP"/>
    </source>
</evidence>
<keyword evidence="1" id="KW-0732">Signal</keyword>
<sequence length="245" mass="26657">MKALLVPVLALTCGNVFAEEDLTPDPSDLTQVNSFANVVADSEDTMKVIVGVAGQYNEGNSFMGLIDHGVNTKTGAQNSRVRYFQVFDVETSIMPQIGGSIDYMKGWKHKGMETNIVALGGIAKITTPWSNVSIYPNAALVTGDITHKTSGTGMKQSIDGYQANIFGSIALSEDGNYIMLQPQWMDTNVGSKLEVRTSYGHPLTSDGKTWVDFNHIYTKVEGSGPLKNFGAETDNKFEIGLSYYF</sequence>
<evidence type="ECO:0000313" key="3">
    <source>
        <dbReference type="Proteomes" id="UP000003789"/>
    </source>
</evidence>
<dbReference type="HOGENOM" id="CLU_1053348_0_0_6"/>
<comment type="caution">
    <text evidence="2">The sequence shown here is derived from an EMBL/GenBank/DDBJ whole genome shotgun (WGS) entry which is preliminary data.</text>
</comment>
<organism evidence="2 3">
    <name type="scientific">Photobacterium profundum 3TCK</name>
    <dbReference type="NCBI Taxonomy" id="314280"/>
    <lineage>
        <taxon>Bacteria</taxon>
        <taxon>Pseudomonadati</taxon>
        <taxon>Pseudomonadota</taxon>
        <taxon>Gammaproteobacteria</taxon>
        <taxon>Vibrionales</taxon>
        <taxon>Vibrionaceae</taxon>
        <taxon>Photobacterium</taxon>
    </lineage>
</organism>
<dbReference type="Proteomes" id="UP000003789">
    <property type="component" value="Unassembled WGS sequence"/>
</dbReference>
<evidence type="ECO:0008006" key="4">
    <source>
        <dbReference type="Google" id="ProtNLM"/>
    </source>
</evidence>